<proteinExistence type="predicted"/>
<accession>A0A9X2TH33</accession>
<name>A0A9X2TH33_9BACT</name>
<reference evidence="1" key="1">
    <citation type="submission" date="2022-08" db="EMBL/GenBank/DDBJ databases">
        <title>Genomic Encyclopedia of Type Strains, Phase V (KMG-V): Genome sequencing to study the core and pangenomes of soil and plant-associated prokaryotes.</title>
        <authorList>
            <person name="Whitman W."/>
        </authorList>
    </citation>
    <scope>NUCLEOTIDE SEQUENCE</scope>
    <source>
        <strain evidence="1">0</strain>
    </source>
</reference>
<dbReference type="EMBL" id="JANUAU010000009">
    <property type="protein sequence ID" value="MCS3678797.1"/>
    <property type="molecule type" value="Genomic_DNA"/>
</dbReference>
<comment type="caution">
    <text evidence="1">The sequence shown here is derived from an EMBL/GenBank/DDBJ whole genome shotgun (WGS) entry which is preliminary data.</text>
</comment>
<evidence type="ECO:0000313" key="1">
    <source>
        <dbReference type="EMBL" id="MCS3678797.1"/>
    </source>
</evidence>
<gene>
    <name evidence="1" type="ORF">GGP71_002738</name>
</gene>
<dbReference type="Proteomes" id="UP001155027">
    <property type="component" value="Unassembled WGS sequence"/>
</dbReference>
<dbReference type="AlphaFoldDB" id="A0A9X2TH33"/>
<protein>
    <submittedName>
        <fullName evidence="1">Uncharacterized protein</fullName>
    </submittedName>
</protein>
<evidence type="ECO:0000313" key="2">
    <source>
        <dbReference type="Proteomes" id="UP001155027"/>
    </source>
</evidence>
<organism evidence="1 2">
    <name type="scientific">Salinibacter ruber</name>
    <dbReference type="NCBI Taxonomy" id="146919"/>
    <lineage>
        <taxon>Bacteria</taxon>
        <taxon>Pseudomonadati</taxon>
        <taxon>Rhodothermota</taxon>
        <taxon>Rhodothermia</taxon>
        <taxon>Rhodothermales</taxon>
        <taxon>Salinibacteraceae</taxon>
        <taxon>Salinibacter</taxon>
    </lineage>
</organism>
<sequence length="29" mass="2956">MFFSLSVSIVLQALLATLSFLLSVGVAAG</sequence>